<reference evidence="3 4" key="1">
    <citation type="journal article" date="2014" name="Genome Biol. Evol.">
        <title>The secreted proteins of Achlya hypogyna and Thraustotheca clavata identify the ancestral oomycete secretome and reveal gene acquisitions by horizontal gene transfer.</title>
        <authorList>
            <person name="Misner I."/>
            <person name="Blouin N."/>
            <person name="Leonard G."/>
            <person name="Richards T.A."/>
            <person name="Lane C.E."/>
        </authorList>
    </citation>
    <scope>NUCLEOTIDE SEQUENCE [LARGE SCALE GENOMIC DNA]</scope>
    <source>
        <strain evidence="3 4">ATCC 34112</strain>
    </source>
</reference>
<dbReference type="InterPro" id="IPR021714">
    <property type="entry name" value="URB1_N"/>
</dbReference>
<evidence type="ECO:0000259" key="2">
    <source>
        <dbReference type="Pfam" id="PF16201"/>
    </source>
</evidence>
<organism evidence="3 4">
    <name type="scientific">Thraustotheca clavata</name>
    <dbReference type="NCBI Taxonomy" id="74557"/>
    <lineage>
        <taxon>Eukaryota</taxon>
        <taxon>Sar</taxon>
        <taxon>Stramenopiles</taxon>
        <taxon>Oomycota</taxon>
        <taxon>Saprolegniomycetes</taxon>
        <taxon>Saprolegniales</taxon>
        <taxon>Achlyaceae</taxon>
        <taxon>Thraustotheca</taxon>
    </lineage>
</organism>
<dbReference type="STRING" id="74557.A0A1W0A0G1"/>
<dbReference type="InterPro" id="IPR039844">
    <property type="entry name" value="URB1"/>
</dbReference>
<dbReference type="InterPro" id="IPR032436">
    <property type="entry name" value="URB1_C"/>
</dbReference>
<evidence type="ECO:0000313" key="3">
    <source>
        <dbReference type="EMBL" id="OQS03699.1"/>
    </source>
</evidence>
<dbReference type="Pfam" id="PF11707">
    <property type="entry name" value="Npa1"/>
    <property type="match status" value="1"/>
</dbReference>
<name>A0A1W0A0G1_9STRA</name>
<gene>
    <name evidence="3" type="ORF">THRCLA_03986</name>
</gene>
<dbReference type="GO" id="GO:0000463">
    <property type="term" value="P:maturation of LSU-rRNA from tricistronic rRNA transcript (SSU-rRNA, 5.8S rRNA, LSU-rRNA)"/>
    <property type="evidence" value="ECO:0007669"/>
    <property type="project" value="TreeGrafter"/>
</dbReference>
<dbReference type="Proteomes" id="UP000243217">
    <property type="component" value="Unassembled WGS sequence"/>
</dbReference>
<feature type="domain" description="URB1 N-terminal" evidence="1">
    <location>
        <begin position="84"/>
        <end position="392"/>
    </location>
</feature>
<protein>
    <recommendedName>
        <fullName evidence="5">Nucleolar pre-ribosomal-associated protein 1 C-terminal domain-containing protein</fullName>
    </recommendedName>
</protein>
<proteinExistence type="predicted"/>
<dbReference type="OrthoDB" id="72892at2759"/>
<evidence type="ECO:0000313" key="4">
    <source>
        <dbReference type="Proteomes" id="UP000243217"/>
    </source>
</evidence>
<sequence>MKRRAEPGVSASKKAKVDDYSIILREIMLNIQREQLEPLVDSLGTMYNILDTENPSECAFLKTYLDISPQATHFLDLWGSSVWKEDKKRDMFAPTMEILVAILKYKHVHDAAGAETLAISILKTKMEWITKHLSWSDKPHIEYATLSLCTAMVSTSKRVAREFVRLFDFGGKVFQKLVTRRTKDYTVPNTERIISVRRSFIELVLELTASKDEHVYRFMVKADGTTSSVFKSLDADTFEDVEWILSTLSTTVLAKNDTQHKYNVFSMAAITQLLKLLESEDERIPEISTKYLRLLFFSPNALYHTSQTSTLPFLSKRKAKDHLIHTNESESSIAIDIVNKVVGSFNISTSFVDPKREALLLEFIQHYPGLAFKMLESFLVVVQPRMSYKWFAATSFVIKVLNLPLAPLESSLYELASPESLEGIMRLILPVAIQKQVLSKALQSSEPLVVFTTLNLLTVVMNRVAQLHKMLVPEISKLLEKELRSMLPPPELILTLCSKYRHDDSAAGTKSGLIHARSLSVLRMYFIYLPLVMSETKFDISKLIASSSIMSPTASGALLQLLRVAEPNRLSWIVLCGDSTKFKALSQCCLSKHSTIATLARHVVRRILQSLHIFGMTAKMPHEIDVWLHHLTLDAIDFFDQLVRNVALNPFACIRGSSLSPMTRALVAYFQLELYPLPLKGVDPSLASVYGASVLRTILVLTSSTHELSLNDQFQRDPISLVESYSKATTSLLSKHPTIAIVPKRTKSIENLKNGESLVLTEKLLLSALKESGSFDSIENYFSSHSTASIFDSPEMQSGFERLTDDKSIIQHFFRSVSTITTLRSLFAPFIALRGLDIYIPKLNVVIDYLKKESTGANKKEIQMLASLDIVYGLSVYLSRVNRGLKSPKGYCDLVGLSVSVLHHLLATISKEATNDTFWQQIWHYQGQVIKSLSEKFDVVLLKWALVPYSLASLLPKAHLPVLLTHYGKTSPLVITMANHATLSEIHDLLDDLLTQKSNAQLVSHILELCQHEAQPVPGLFEKVFGFASMHQADVAPLRWMNSYLKHHRVPSDDTLLALYESCWSAHDEVHVVLMQELIRNHACCRVAFESTKDTKSVSEDMMPALLKLCATYLNSSPIASDCVSWIEGIIVPSFIDSVMVGTYDNVRPLIQIYDAMESNLNCSDDLEWLGDLMKKKKSSLSNAQLQVLLLVVQHYDLTSFAFKMLQFTLHQLQHTTDEAQAESFAFMAENILTKYVGSMKKLPLIAIDAFKSHLDNFSSWHSSQSLLGLIKTIAVLVPSINLAPSATSIVHAIDTIELTPALLETFTAILATNECSSDIVNENLLKTLLPHYTASLSRVDCALKLLFELVESKYNVLLENVHYCFGKASNATSIALSSHAQHWLLEEIEPQRMRKSIEFFPLGRAFTIGVYNTAEEDTVYDPSFFLPLVAHTLSTSHIPDKQLLQSGILGYALCALSAEDDSIRSYAYGIVASAHEAMSATARSTDFNERRQIYLLLETLKNGITSVHERLPSLLTVFANDAISVLLRPGHFMYPLINAFLLARSALDISDVPMFYTLFNSSSITYRQERSWLLHIIKRGVRLDIDVDLLQRRHVFAILLSFFDSPLADAYTQDFVLHIISRSVQTPHGSLVLVHKGGLIQWIECMTIKYFDKPSVVQWLLTIASDAISNYDLPENASTKYRANSIIQLKQMCTTLVNYSNSLNSEAKDLLRTIFLKYFQLAIASHEILAEEIGLVAAIGIWFSLDLTTSSTKLVQGRDIAEFLDYIAHCFEWITEASTAIDFQPSTYSQWAQLTAFVCSYLSSTASSWKIKENFPKSVHKLMGMSSQFAAAVEQSLSAVHVHVYLKSQ</sequence>
<feature type="domain" description="URB1 C-terminal" evidence="2">
    <location>
        <begin position="1450"/>
        <end position="1643"/>
    </location>
</feature>
<evidence type="ECO:0000259" key="1">
    <source>
        <dbReference type="Pfam" id="PF11707"/>
    </source>
</evidence>
<accession>A0A1W0A0G1</accession>
<keyword evidence="4" id="KW-1185">Reference proteome</keyword>
<dbReference type="GO" id="GO:0005730">
    <property type="term" value="C:nucleolus"/>
    <property type="evidence" value="ECO:0007669"/>
    <property type="project" value="TreeGrafter"/>
</dbReference>
<dbReference type="PANTHER" id="PTHR13500">
    <property type="entry name" value="NUCLEOLAR PRERIBOSOMAL-ASSOCIATED PROTEIN 1"/>
    <property type="match status" value="1"/>
</dbReference>
<comment type="caution">
    <text evidence="3">The sequence shown here is derived from an EMBL/GenBank/DDBJ whole genome shotgun (WGS) entry which is preliminary data.</text>
</comment>
<dbReference type="GO" id="GO:0000466">
    <property type="term" value="P:maturation of 5.8S rRNA from tricistronic rRNA transcript (SSU-rRNA, 5.8S rRNA, LSU-rRNA)"/>
    <property type="evidence" value="ECO:0007669"/>
    <property type="project" value="TreeGrafter"/>
</dbReference>
<dbReference type="Pfam" id="PF16201">
    <property type="entry name" value="NopRA1"/>
    <property type="match status" value="1"/>
</dbReference>
<dbReference type="EMBL" id="JNBS01000799">
    <property type="protein sequence ID" value="OQS03699.1"/>
    <property type="molecule type" value="Genomic_DNA"/>
</dbReference>
<evidence type="ECO:0008006" key="5">
    <source>
        <dbReference type="Google" id="ProtNLM"/>
    </source>
</evidence>
<dbReference type="PANTHER" id="PTHR13500:SF0">
    <property type="entry name" value="NUCLEOLAR PRE-RIBOSOMAL-ASSOCIATED PROTEIN 1"/>
    <property type="match status" value="1"/>
</dbReference>